<accession>A0A5A7QH62</accession>
<sequence length="126" mass="13764">MELERPGEERKNRLEANAEVKSGRGSSPESPSSSEEERKSSVAAPAAAVVVVEKVRDLERWSEEAQQELASYKELKFLKIDGLLLPPASEKRGSWSSSSMAGGGGEKAIEGKHLNLEKQRWLIGTS</sequence>
<feature type="region of interest" description="Disordered" evidence="1">
    <location>
        <begin position="89"/>
        <end position="112"/>
    </location>
</feature>
<name>A0A5A7QH62_STRAF</name>
<gene>
    <name evidence="2" type="ORF">STAS_21579</name>
</gene>
<evidence type="ECO:0000313" key="2">
    <source>
        <dbReference type="EMBL" id="GER44669.1"/>
    </source>
</evidence>
<comment type="caution">
    <text evidence="2">The sequence shown here is derived from an EMBL/GenBank/DDBJ whole genome shotgun (WGS) entry which is preliminary data.</text>
</comment>
<feature type="region of interest" description="Disordered" evidence="1">
    <location>
        <begin position="1"/>
        <end position="44"/>
    </location>
</feature>
<organism evidence="2 3">
    <name type="scientific">Striga asiatica</name>
    <name type="common">Asiatic witchweed</name>
    <name type="synonym">Buchnera asiatica</name>
    <dbReference type="NCBI Taxonomy" id="4170"/>
    <lineage>
        <taxon>Eukaryota</taxon>
        <taxon>Viridiplantae</taxon>
        <taxon>Streptophyta</taxon>
        <taxon>Embryophyta</taxon>
        <taxon>Tracheophyta</taxon>
        <taxon>Spermatophyta</taxon>
        <taxon>Magnoliopsida</taxon>
        <taxon>eudicotyledons</taxon>
        <taxon>Gunneridae</taxon>
        <taxon>Pentapetalae</taxon>
        <taxon>asterids</taxon>
        <taxon>lamiids</taxon>
        <taxon>Lamiales</taxon>
        <taxon>Orobanchaceae</taxon>
        <taxon>Buchnereae</taxon>
        <taxon>Striga</taxon>
    </lineage>
</organism>
<feature type="compositionally biased region" description="Low complexity" evidence="1">
    <location>
        <begin position="23"/>
        <end position="33"/>
    </location>
</feature>
<reference evidence="3" key="1">
    <citation type="journal article" date="2019" name="Curr. Biol.">
        <title>Genome Sequence of Striga asiatica Provides Insight into the Evolution of Plant Parasitism.</title>
        <authorList>
            <person name="Yoshida S."/>
            <person name="Kim S."/>
            <person name="Wafula E.K."/>
            <person name="Tanskanen J."/>
            <person name="Kim Y.M."/>
            <person name="Honaas L."/>
            <person name="Yang Z."/>
            <person name="Spallek T."/>
            <person name="Conn C.E."/>
            <person name="Ichihashi Y."/>
            <person name="Cheong K."/>
            <person name="Cui S."/>
            <person name="Der J.P."/>
            <person name="Gundlach H."/>
            <person name="Jiao Y."/>
            <person name="Hori C."/>
            <person name="Ishida J.K."/>
            <person name="Kasahara H."/>
            <person name="Kiba T."/>
            <person name="Kim M.S."/>
            <person name="Koo N."/>
            <person name="Laohavisit A."/>
            <person name="Lee Y.H."/>
            <person name="Lumba S."/>
            <person name="McCourt P."/>
            <person name="Mortimer J.C."/>
            <person name="Mutuku J.M."/>
            <person name="Nomura T."/>
            <person name="Sasaki-Sekimoto Y."/>
            <person name="Seto Y."/>
            <person name="Wang Y."/>
            <person name="Wakatake T."/>
            <person name="Sakakibara H."/>
            <person name="Demura T."/>
            <person name="Yamaguchi S."/>
            <person name="Yoneyama K."/>
            <person name="Manabe R.I."/>
            <person name="Nelson D.C."/>
            <person name="Schulman A.H."/>
            <person name="Timko M.P."/>
            <person name="dePamphilis C.W."/>
            <person name="Choi D."/>
            <person name="Shirasu K."/>
        </authorList>
    </citation>
    <scope>NUCLEOTIDE SEQUENCE [LARGE SCALE GENOMIC DNA]</scope>
    <source>
        <strain evidence="3">cv. UVA1</strain>
    </source>
</reference>
<feature type="compositionally biased region" description="Basic and acidic residues" evidence="1">
    <location>
        <begin position="1"/>
        <end position="22"/>
    </location>
</feature>
<evidence type="ECO:0000313" key="3">
    <source>
        <dbReference type="Proteomes" id="UP000325081"/>
    </source>
</evidence>
<dbReference type="AlphaFoldDB" id="A0A5A7QH62"/>
<protein>
    <submittedName>
        <fullName evidence="2">Non-structural protein 1</fullName>
    </submittedName>
</protein>
<dbReference type="EMBL" id="BKCP01007070">
    <property type="protein sequence ID" value="GER44669.1"/>
    <property type="molecule type" value="Genomic_DNA"/>
</dbReference>
<keyword evidence="3" id="KW-1185">Reference proteome</keyword>
<dbReference type="Proteomes" id="UP000325081">
    <property type="component" value="Unassembled WGS sequence"/>
</dbReference>
<proteinExistence type="predicted"/>
<evidence type="ECO:0000256" key="1">
    <source>
        <dbReference type="SAM" id="MobiDB-lite"/>
    </source>
</evidence>